<evidence type="ECO:0000256" key="2">
    <source>
        <dbReference type="ARBA" id="ARBA00022771"/>
    </source>
</evidence>
<name>M2RHJ1_CERS8</name>
<gene>
    <name evidence="7" type="ORF">CERSUDRAFT_113087</name>
</gene>
<dbReference type="AlphaFoldDB" id="M2RHJ1"/>
<evidence type="ECO:0000256" key="4">
    <source>
        <dbReference type="PROSITE-ProRule" id="PRU00175"/>
    </source>
</evidence>
<dbReference type="OrthoDB" id="6105938at2759"/>
<dbReference type="InterPro" id="IPR027370">
    <property type="entry name" value="Znf-RING_euk"/>
</dbReference>
<organism evidence="7 8">
    <name type="scientific">Ceriporiopsis subvermispora (strain B)</name>
    <name type="common">White-rot fungus</name>
    <name type="synonym">Gelatoporia subvermispora</name>
    <dbReference type="NCBI Taxonomy" id="914234"/>
    <lineage>
        <taxon>Eukaryota</taxon>
        <taxon>Fungi</taxon>
        <taxon>Dikarya</taxon>
        <taxon>Basidiomycota</taxon>
        <taxon>Agaricomycotina</taxon>
        <taxon>Agaricomycetes</taxon>
        <taxon>Polyporales</taxon>
        <taxon>Gelatoporiaceae</taxon>
        <taxon>Gelatoporia</taxon>
    </lineage>
</organism>
<evidence type="ECO:0000313" key="8">
    <source>
        <dbReference type="Proteomes" id="UP000016930"/>
    </source>
</evidence>
<keyword evidence="8" id="KW-1185">Reference proteome</keyword>
<keyword evidence="2 4" id="KW-0863">Zinc-finger</keyword>
<dbReference type="PROSITE" id="PS50089">
    <property type="entry name" value="ZF_RING_2"/>
    <property type="match status" value="1"/>
</dbReference>
<evidence type="ECO:0000256" key="3">
    <source>
        <dbReference type="ARBA" id="ARBA00022833"/>
    </source>
</evidence>
<keyword evidence="3" id="KW-0862">Zinc</keyword>
<dbReference type="STRING" id="914234.M2RHJ1"/>
<evidence type="ECO:0000256" key="1">
    <source>
        <dbReference type="ARBA" id="ARBA00022723"/>
    </source>
</evidence>
<proteinExistence type="predicted"/>
<dbReference type="Proteomes" id="UP000016930">
    <property type="component" value="Unassembled WGS sequence"/>
</dbReference>
<dbReference type="CDD" id="cd16449">
    <property type="entry name" value="RING-HC"/>
    <property type="match status" value="1"/>
</dbReference>
<evidence type="ECO:0000313" key="7">
    <source>
        <dbReference type="EMBL" id="EMD37947.1"/>
    </source>
</evidence>
<dbReference type="HOGENOM" id="CLU_966433_0_0_1"/>
<dbReference type="SUPFAM" id="SSF57850">
    <property type="entry name" value="RING/U-box"/>
    <property type="match status" value="1"/>
</dbReference>
<feature type="domain" description="RING-type" evidence="6">
    <location>
        <begin position="5"/>
        <end position="44"/>
    </location>
</feature>
<sequence length="288" mass="33007">MYPKCPMCQEDITRDIMATLCGHLYCMDCAAIEFKREDAMCAVCYKSWKYDELLRLFPQYGIPYDADPGQSEDAEETTRAKLDSLARQALDNYLEILERDANTDAAWRMPSSIYDLTVALSESEIRPPAQALYQSVVSLLAELTSTNTPNITHVQKLESELLELRTNGDDMTSQLETISVERDEYRKRSEAASDVVSMLTSQAKHITQERDVALERARVAEDRVRELALRLERTKRSTKYERSENVAEETEREDGWVSVNEMDVLKDELSNEPIMNTRTTRSTEKPHA</sequence>
<dbReference type="InterPro" id="IPR017907">
    <property type="entry name" value="Znf_RING_CS"/>
</dbReference>
<dbReference type="EMBL" id="KB445795">
    <property type="protein sequence ID" value="EMD37947.1"/>
    <property type="molecule type" value="Genomic_DNA"/>
</dbReference>
<feature type="compositionally biased region" description="Basic and acidic residues" evidence="5">
    <location>
        <begin position="236"/>
        <end position="245"/>
    </location>
</feature>
<dbReference type="Gene3D" id="3.30.40.10">
    <property type="entry name" value="Zinc/RING finger domain, C3HC4 (zinc finger)"/>
    <property type="match status" value="1"/>
</dbReference>
<dbReference type="GO" id="GO:0008270">
    <property type="term" value="F:zinc ion binding"/>
    <property type="evidence" value="ECO:0007669"/>
    <property type="project" value="UniProtKB-KW"/>
</dbReference>
<dbReference type="PROSITE" id="PS00518">
    <property type="entry name" value="ZF_RING_1"/>
    <property type="match status" value="1"/>
</dbReference>
<dbReference type="Pfam" id="PF13445">
    <property type="entry name" value="zf-RING_UBOX"/>
    <property type="match status" value="1"/>
</dbReference>
<evidence type="ECO:0000259" key="6">
    <source>
        <dbReference type="PROSITE" id="PS50089"/>
    </source>
</evidence>
<dbReference type="InterPro" id="IPR013083">
    <property type="entry name" value="Znf_RING/FYVE/PHD"/>
</dbReference>
<evidence type="ECO:0000256" key="5">
    <source>
        <dbReference type="SAM" id="MobiDB-lite"/>
    </source>
</evidence>
<dbReference type="InterPro" id="IPR001841">
    <property type="entry name" value="Znf_RING"/>
</dbReference>
<dbReference type="SMART" id="SM00184">
    <property type="entry name" value="RING"/>
    <property type="match status" value="1"/>
</dbReference>
<accession>M2RHJ1</accession>
<reference evidence="7 8" key="1">
    <citation type="journal article" date="2012" name="Proc. Natl. Acad. Sci. U.S.A.">
        <title>Comparative genomics of Ceriporiopsis subvermispora and Phanerochaete chrysosporium provide insight into selective ligninolysis.</title>
        <authorList>
            <person name="Fernandez-Fueyo E."/>
            <person name="Ruiz-Duenas F.J."/>
            <person name="Ferreira P."/>
            <person name="Floudas D."/>
            <person name="Hibbett D.S."/>
            <person name="Canessa P."/>
            <person name="Larrondo L.F."/>
            <person name="James T.Y."/>
            <person name="Seelenfreund D."/>
            <person name="Lobos S."/>
            <person name="Polanco R."/>
            <person name="Tello M."/>
            <person name="Honda Y."/>
            <person name="Watanabe T."/>
            <person name="Watanabe T."/>
            <person name="Ryu J.S."/>
            <person name="Kubicek C.P."/>
            <person name="Schmoll M."/>
            <person name="Gaskell J."/>
            <person name="Hammel K.E."/>
            <person name="St John F.J."/>
            <person name="Vanden Wymelenberg A."/>
            <person name="Sabat G."/>
            <person name="Splinter BonDurant S."/>
            <person name="Syed K."/>
            <person name="Yadav J.S."/>
            <person name="Doddapaneni H."/>
            <person name="Subramanian V."/>
            <person name="Lavin J.L."/>
            <person name="Oguiza J.A."/>
            <person name="Perez G."/>
            <person name="Pisabarro A.G."/>
            <person name="Ramirez L."/>
            <person name="Santoyo F."/>
            <person name="Master E."/>
            <person name="Coutinho P.M."/>
            <person name="Henrissat B."/>
            <person name="Lombard V."/>
            <person name="Magnuson J.K."/>
            <person name="Kuees U."/>
            <person name="Hori C."/>
            <person name="Igarashi K."/>
            <person name="Samejima M."/>
            <person name="Held B.W."/>
            <person name="Barry K.W."/>
            <person name="LaButti K.M."/>
            <person name="Lapidus A."/>
            <person name="Lindquist E.A."/>
            <person name="Lucas S.M."/>
            <person name="Riley R."/>
            <person name="Salamov A.A."/>
            <person name="Hoffmeister D."/>
            <person name="Schwenk D."/>
            <person name="Hadar Y."/>
            <person name="Yarden O."/>
            <person name="de Vries R.P."/>
            <person name="Wiebenga A."/>
            <person name="Stenlid J."/>
            <person name="Eastwood D."/>
            <person name="Grigoriev I.V."/>
            <person name="Berka R.M."/>
            <person name="Blanchette R.A."/>
            <person name="Kersten P."/>
            <person name="Martinez A.T."/>
            <person name="Vicuna R."/>
            <person name="Cullen D."/>
        </authorList>
    </citation>
    <scope>NUCLEOTIDE SEQUENCE [LARGE SCALE GENOMIC DNA]</scope>
    <source>
        <strain evidence="7 8">B</strain>
    </source>
</reference>
<keyword evidence="1" id="KW-0479">Metal-binding</keyword>
<protein>
    <recommendedName>
        <fullName evidence="6">RING-type domain-containing protein</fullName>
    </recommendedName>
</protein>
<feature type="region of interest" description="Disordered" evidence="5">
    <location>
        <begin position="236"/>
        <end position="288"/>
    </location>
</feature>